<dbReference type="NCBIfam" id="TIGR00383">
    <property type="entry name" value="corA"/>
    <property type="match status" value="1"/>
</dbReference>
<accession>A0A1Q5T560</accession>
<dbReference type="CDD" id="cd12822">
    <property type="entry name" value="TmCorA-like"/>
    <property type="match status" value="1"/>
</dbReference>
<keyword evidence="6 12" id="KW-0460">Magnesium</keyword>
<dbReference type="GO" id="GO:0015095">
    <property type="term" value="F:magnesium ion transmembrane transporter activity"/>
    <property type="evidence" value="ECO:0007669"/>
    <property type="project" value="UniProtKB-UniRule"/>
</dbReference>
<evidence type="ECO:0000313" key="13">
    <source>
        <dbReference type="EMBL" id="OKO95335.1"/>
    </source>
</evidence>
<evidence type="ECO:0000256" key="7">
    <source>
        <dbReference type="ARBA" id="ARBA00022989"/>
    </source>
</evidence>
<dbReference type="GO" id="GO:0015087">
    <property type="term" value="F:cobalt ion transmembrane transporter activity"/>
    <property type="evidence" value="ECO:0007669"/>
    <property type="project" value="UniProtKB-UniRule"/>
</dbReference>
<dbReference type="Proteomes" id="UP000186030">
    <property type="component" value="Unassembled WGS sequence"/>
</dbReference>
<evidence type="ECO:0000256" key="6">
    <source>
        <dbReference type="ARBA" id="ARBA00022842"/>
    </source>
</evidence>
<evidence type="ECO:0000256" key="11">
    <source>
        <dbReference type="ARBA" id="ARBA00045497"/>
    </source>
</evidence>
<proteinExistence type="inferred from homology"/>
<evidence type="ECO:0000256" key="5">
    <source>
        <dbReference type="ARBA" id="ARBA00022692"/>
    </source>
</evidence>
<evidence type="ECO:0000256" key="4">
    <source>
        <dbReference type="ARBA" id="ARBA00022475"/>
    </source>
</evidence>
<dbReference type="SUPFAM" id="SSF143865">
    <property type="entry name" value="CorA soluble domain-like"/>
    <property type="match status" value="1"/>
</dbReference>
<dbReference type="GO" id="GO:0005886">
    <property type="term" value="C:plasma membrane"/>
    <property type="evidence" value="ECO:0007669"/>
    <property type="project" value="UniProtKB-SubCell"/>
</dbReference>
<keyword evidence="4 12" id="KW-1003">Cell membrane</keyword>
<dbReference type="PANTHER" id="PTHR46494:SF1">
    <property type="entry name" value="CORA FAMILY METAL ION TRANSPORTER (EUROFUNG)"/>
    <property type="match status" value="1"/>
</dbReference>
<reference evidence="13 14" key="1">
    <citation type="submission" date="2016-11" db="EMBL/GenBank/DDBJ databases">
        <authorList>
            <person name="Kadnikov V."/>
            <person name="Nazina T."/>
        </authorList>
    </citation>
    <scope>NUCLEOTIDE SEQUENCE [LARGE SCALE GENOMIC DNA]</scope>
    <source>
        <strain evidence="13 14">1017</strain>
    </source>
</reference>
<keyword evidence="7 12" id="KW-1133">Transmembrane helix</keyword>
<dbReference type="InterPro" id="IPR045863">
    <property type="entry name" value="CorA_TM1_TM2"/>
</dbReference>
<comment type="subcellular location">
    <subcellularLocation>
        <location evidence="1">Cell membrane</location>
        <topology evidence="1">Multi-pass membrane protein</topology>
    </subcellularLocation>
    <subcellularLocation>
        <location evidence="12">Membrane</location>
        <topology evidence="12">Multi-pass membrane protein</topology>
    </subcellularLocation>
</comment>
<dbReference type="SUPFAM" id="SSF144083">
    <property type="entry name" value="Magnesium transport protein CorA, transmembrane region"/>
    <property type="match status" value="1"/>
</dbReference>
<protein>
    <recommendedName>
        <fullName evidence="12">Magnesium transport protein CorA</fullName>
    </recommendedName>
</protein>
<dbReference type="FunFam" id="1.20.58.340:FF:000004">
    <property type="entry name" value="Magnesium transport protein CorA"/>
    <property type="match status" value="1"/>
</dbReference>
<dbReference type="EMBL" id="MQMG01000008">
    <property type="protein sequence ID" value="OKO95335.1"/>
    <property type="molecule type" value="Genomic_DNA"/>
</dbReference>
<organism evidence="13 14">
    <name type="scientific">Geobacillus proteiniphilus</name>
    <dbReference type="NCBI Taxonomy" id="860353"/>
    <lineage>
        <taxon>Bacteria</taxon>
        <taxon>Bacillati</taxon>
        <taxon>Bacillota</taxon>
        <taxon>Bacilli</taxon>
        <taxon>Bacillales</taxon>
        <taxon>Anoxybacillaceae</taxon>
        <taxon>Geobacillus</taxon>
    </lineage>
</organism>
<comment type="catalytic activity">
    <reaction evidence="10">
        <text>Mg(2+)(in) = Mg(2+)(out)</text>
        <dbReference type="Rhea" id="RHEA:29827"/>
        <dbReference type="ChEBI" id="CHEBI:18420"/>
    </reaction>
</comment>
<name>A0A1Q5T560_9BACL</name>
<evidence type="ECO:0000256" key="3">
    <source>
        <dbReference type="ARBA" id="ARBA00022448"/>
    </source>
</evidence>
<keyword evidence="5 12" id="KW-0812">Transmembrane</keyword>
<evidence type="ECO:0000256" key="10">
    <source>
        <dbReference type="ARBA" id="ARBA00034269"/>
    </source>
</evidence>
<dbReference type="GO" id="GO:0000287">
    <property type="term" value="F:magnesium ion binding"/>
    <property type="evidence" value="ECO:0007669"/>
    <property type="project" value="TreeGrafter"/>
</dbReference>
<comment type="similarity">
    <text evidence="2 12">Belongs to the CorA metal ion transporter (MIT) (TC 1.A.35) family.</text>
</comment>
<keyword evidence="8 12" id="KW-0406">Ion transport</keyword>
<dbReference type="Pfam" id="PF01544">
    <property type="entry name" value="CorA"/>
    <property type="match status" value="1"/>
</dbReference>
<keyword evidence="9 12" id="KW-0472">Membrane</keyword>
<dbReference type="Gene3D" id="1.20.58.340">
    <property type="entry name" value="Magnesium transport protein CorA, transmembrane region"/>
    <property type="match status" value="2"/>
</dbReference>
<dbReference type="InterPro" id="IPR045861">
    <property type="entry name" value="CorA_cytoplasmic_dom"/>
</dbReference>
<dbReference type="RefSeq" id="WP_074043229.1">
    <property type="nucleotide sequence ID" value="NZ_MQMG01000008.1"/>
</dbReference>
<evidence type="ECO:0000256" key="2">
    <source>
        <dbReference type="ARBA" id="ARBA00009765"/>
    </source>
</evidence>
<evidence type="ECO:0000313" key="14">
    <source>
        <dbReference type="Proteomes" id="UP000186030"/>
    </source>
</evidence>
<comment type="caution">
    <text evidence="13">The sequence shown here is derived from an EMBL/GenBank/DDBJ whole genome shotgun (WGS) entry which is preliminary data.</text>
</comment>
<dbReference type="InterPro" id="IPR002523">
    <property type="entry name" value="MgTranspt_CorA/ZnTranspt_ZntB"/>
</dbReference>
<feature type="transmembrane region" description="Helical" evidence="12">
    <location>
        <begin position="284"/>
        <end position="304"/>
    </location>
</feature>
<comment type="function">
    <text evidence="11">Mediates influx of magnesium ions. Alternates between open and closed states. Activated by low cytoplasmic Mg(2+) levels. Inactive when cytoplasmic Mg(2+) levels are high.</text>
</comment>
<feature type="transmembrane region" description="Helical" evidence="12">
    <location>
        <begin position="252"/>
        <end position="272"/>
    </location>
</feature>
<evidence type="ECO:0000256" key="9">
    <source>
        <dbReference type="ARBA" id="ARBA00023136"/>
    </source>
</evidence>
<keyword evidence="3 12" id="KW-0813">Transport</keyword>
<dbReference type="GO" id="GO:0050897">
    <property type="term" value="F:cobalt ion binding"/>
    <property type="evidence" value="ECO:0007669"/>
    <property type="project" value="TreeGrafter"/>
</dbReference>
<dbReference type="AlphaFoldDB" id="A0A1Q5T560"/>
<evidence type="ECO:0000256" key="8">
    <source>
        <dbReference type="ARBA" id="ARBA00023065"/>
    </source>
</evidence>
<evidence type="ECO:0000256" key="1">
    <source>
        <dbReference type="ARBA" id="ARBA00004651"/>
    </source>
</evidence>
<dbReference type="Gene3D" id="3.30.460.20">
    <property type="entry name" value="CorA soluble domain-like"/>
    <property type="match status" value="1"/>
</dbReference>
<gene>
    <name evidence="12" type="primary">corA</name>
    <name evidence="13" type="ORF">BRO54_0976</name>
</gene>
<sequence length="318" mass="36604">MAIEHNFRLTVDGTYKRHAPAGSQSCWLHFTAAAKPDLEQLLSSLSIHPLAQQRLMNGTDIPTFDEYEGCFFLSLFIVRPAGRTANVRLLADDRYMISYMDGDDPLVDHVKERLLDHRDQALYPGYVLYHFLDLAAIRFLQVIDQIADRIQALERQVFATPFANEIGREIYRMKTHLHELRQIAEAQEEAIKMIRHADLPYINQETNPYIEEVASRFSRVPAALDAFKESLSAIFDLQLSLKSDHMNVIMKTLTLVSVIFLPMTFIAGVYGMNFAFMPELKWRYGYPFALLLMATVAMLIALYFKRKGWWGETGTKEK</sequence>
<dbReference type="InterPro" id="IPR004488">
    <property type="entry name" value="Mg/Co-transport_prot_CorA"/>
</dbReference>
<dbReference type="PANTHER" id="PTHR46494">
    <property type="entry name" value="CORA FAMILY METAL ION TRANSPORTER (EUROFUNG)"/>
    <property type="match status" value="1"/>
</dbReference>
<evidence type="ECO:0000256" key="12">
    <source>
        <dbReference type="RuleBase" id="RU362010"/>
    </source>
</evidence>
<reference evidence="14" key="2">
    <citation type="submission" date="2017-01" db="EMBL/GenBank/DDBJ databases">
        <title>Genome sequencing and annotation of Geobacillus sp. 1017, a Hydrocarbon-Oxidizing Thermophilic Bacterium Isolated from a Heavy Oil Reservoir (China).</title>
        <authorList>
            <person name="Kadnikov V.V."/>
            <person name="Mardanov A.V."/>
            <person name="Poltaraus A.B."/>
            <person name="Sokolova D.S."/>
            <person name="Semenova E.M."/>
            <person name="Ravin N.V."/>
            <person name="Tourova T.P."/>
            <person name="Nazina T.N."/>
        </authorList>
    </citation>
    <scope>NUCLEOTIDE SEQUENCE [LARGE SCALE GENOMIC DNA]</scope>
    <source>
        <strain evidence="14">1017</strain>
    </source>
</reference>